<dbReference type="InterPro" id="IPR011761">
    <property type="entry name" value="ATP-grasp"/>
</dbReference>
<evidence type="ECO:0000313" key="5">
    <source>
        <dbReference type="Proteomes" id="UP001167831"/>
    </source>
</evidence>
<dbReference type="RefSeq" id="WP_289825712.1">
    <property type="nucleotide sequence ID" value="NZ_JAUEIE010000010.1"/>
</dbReference>
<comment type="caution">
    <text evidence="4">The sequence shown here is derived from an EMBL/GenBank/DDBJ whole genome shotgun (WGS) entry which is preliminary data.</text>
</comment>
<evidence type="ECO:0000256" key="1">
    <source>
        <dbReference type="PROSITE-ProRule" id="PRU00409"/>
    </source>
</evidence>
<dbReference type="PROSITE" id="PS50975">
    <property type="entry name" value="ATP_GRASP"/>
    <property type="match status" value="1"/>
</dbReference>
<dbReference type="SUPFAM" id="SSF56059">
    <property type="entry name" value="Glutathione synthetase ATP-binding domain-like"/>
    <property type="match status" value="1"/>
</dbReference>
<gene>
    <name evidence="3" type="ORF">QVN81_09760</name>
    <name evidence="4" type="ORF">QVN84_10505</name>
</gene>
<evidence type="ECO:0000313" key="3">
    <source>
        <dbReference type="EMBL" id="MDN0023303.1"/>
    </source>
</evidence>
<feature type="domain" description="ATP-grasp" evidence="2">
    <location>
        <begin position="120"/>
        <end position="314"/>
    </location>
</feature>
<accession>A0AAW7JJJ2</accession>
<sequence length="358" mass="40656">MKYKILVTGACGVTSRSVVRSLNKSEVFGGKCVFIGTDVCYNEYGIYEGLYEKVYKVPYFNDPDYRPIMEKIIADNNIEYAILIPEPEVLYWSEHPFNVKFLKIPAGFAKKVLSKKSLYDALKEKTYIPDYQILSRENMMSSPSNIHLEYPLWIRDYAEGTTSGKGSLKAECYDDVRAWAIINKGIENFMLSEYLPGRNLACFTLFHNGKLLKYGVAQRIDYLMGKVAVSGITGNTSKGKLLNYEKPLDIANDAIQYIVSLTNETMNGLVVTDLKENAEGNPIITEINIRHVAFTSTFANAGLNFSEYQMMLLAGQEERISPELTKLFPDNNIMLRDVDGLPIYLDNHKELKTGWFHE</sequence>
<dbReference type="Proteomes" id="UP001168478">
    <property type="component" value="Unassembled WGS sequence"/>
</dbReference>
<reference evidence="4" key="2">
    <citation type="submission" date="2023-08" db="EMBL/GenBank/DDBJ databases">
        <title>Identification and characterization of horizontal gene transfer across gut microbiota members of farm animals based on homology search.</title>
        <authorList>
            <person name="Schwarzerova J."/>
            <person name="Nykrynova M."/>
            <person name="Jureckova K."/>
            <person name="Cejkova D."/>
            <person name="Rychlik I."/>
        </authorList>
    </citation>
    <scope>NUCLEOTIDE SEQUENCE</scope>
    <source>
        <strain evidence="4">ET15</strain>
        <strain evidence="3">ET37</strain>
    </source>
</reference>
<keyword evidence="5" id="KW-1185">Reference proteome</keyword>
<reference evidence="4" key="1">
    <citation type="submission" date="2023-06" db="EMBL/GenBank/DDBJ databases">
        <authorList>
            <person name="Zeman M."/>
            <person name="Kubasova T."/>
            <person name="Jahodarova E."/>
            <person name="Nykrynova M."/>
            <person name="Rychlik I."/>
        </authorList>
    </citation>
    <scope>NUCLEOTIDE SEQUENCE</scope>
    <source>
        <strain evidence="4">ET15</strain>
        <strain evidence="3">ET37</strain>
    </source>
</reference>
<dbReference type="GO" id="GO:0005524">
    <property type="term" value="F:ATP binding"/>
    <property type="evidence" value="ECO:0007669"/>
    <property type="project" value="UniProtKB-UniRule"/>
</dbReference>
<organism evidence="4 6">
    <name type="scientific">Leyella lascolaii</name>
    <dbReference type="NCBI Taxonomy" id="1776379"/>
    <lineage>
        <taxon>Bacteria</taxon>
        <taxon>Pseudomonadati</taxon>
        <taxon>Bacteroidota</taxon>
        <taxon>Bacteroidia</taxon>
        <taxon>Bacteroidales</taxon>
        <taxon>Prevotellaceae</taxon>
        <taxon>Leyella</taxon>
    </lineage>
</organism>
<dbReference type="EMBL" id="JAUEIF010000010">
    <property type="protein sequence ID" value="MDN0025944.1"/>
    <property type="molecule type" value="Genomic_DNA"/>
</dbReference>
<dbReference type="Gene3D" id="3.40.50.20">
    <property type="match status" value="1"/>
</dbReference>
<keyword evidence="1" id="KW-0067">ATP-binding</keyword>
<dbReference type="EMBL" id="JAUEIE010000010">
    <property type="protein sequence ID" value="MDN0023303.1"/>
    <property type="molecule type" value="Genomic_DNA"/>
</dbReference>
<evidence type="ECO:0000313" key="6">
    <source>
        <dbReference type="Proteomes" id="UP001168478"/>
    </source>
</evidence>
<protein>
    <recommendedName>
        <fullName evidence="2">ATP-grasp domain-containing protein</fullName>
    </recommendedName>
</protein>
<dbReference type="GO" id="GO:0046872">
    <property type="term" value="F:metal ion binding"/>
    <property type="evidence" value="ECO:0007669"/>
    <property type="project" value="InterPro"/>
</dbReference>
<evidence type="ECO:0000259" key="2">
    <source>
        <dbReference type="PROSITE" id="PS50975"/>
    </source>
</evidence>
<name>A0AAW7JJJ2_9BACT</name>
<dbReference type="AlphaFoldDB" id="A0AAW7JJJ2"/>
<dbReference type="Proteomes" id="UP001167831">
    <property type="component" value="Unassembled WGS sequence"/>
</dbReference>
<evidence type="ECO:0000313" key="4">
    <source>
        <dbReference type="EMBL" id="MDN0025944.1"/>
    </source>
</evidence>
<keyword evidence="1" id="KW-0547">Nucleotide-binding</keyword>
<proteinExistence type="predicted"/>